<feature type="transmembrane region" description="Helical" evidence="12">
    <location>
        <begin position="146"/>
        <end position="171"/>
    </location>
</feature>
<dbReference type="InterPro" id="IPR050083">
    <property type="entry name" value="HtpX_protease"/>
</dbReference>
<evidence type="ECO:0000256" key="4">
    <source>
        <dbReference type="ARBA" id="ARBA00022670"/>
    </source>
</evidence>
<feature type="transmembrane region" description="Helical" evidence="12">
    <location>
        <begin position="183"/>
        <end position="203"/>
    </location>
</feature>
<keyword evidence="11 12" id="KW-0472">Membrane</keyword>
<dbReference type="GO" id="GO:0004222">
    <property type="term" value="F:metalloendopeptidase activity"/>
    <property type="evidence" value="ECO:0007669"/>
    <property type="project" value="UniProtKB-UniRule"/>
</dbReference>
<evidence type="ECO:0000256" key="8">
    <source>
        <dbReference type="ARBA" id="ARBA00022833"/>
    </source>
</evidence>
<keyword evidence="5 12" id="KW-0812">Transmembrane</keyword>
<accession>A0A934KD42</accession>
<keyword evidence="9 12" id="KW-1133">Transmembrane helix</keyword>
<evidence type="ECO:0000259" key="13">
    <source>
        <dbReference type="Pfam" id="PF01435"/>
    </source>
</evidence>
<evidence type="ECO:0000256" key="2">
    <source>
        <dbReference type="ARBA" id="ARBA00009779"/>
    </source>
</evidence>
<dbReference type="GO" id="GO:0005886">
    <property type="term" value="C:plasma membrane"/>
    <property type="evidence" value="ECO:0007669"/>
    <property type="project" value="UniProtKB-SubCell"/>
</dbReference>
<keyword evidence="10 12" id="KW-0482">Metalloprotease</keyword>
<feature type="transmembrane region" description="Helical" evidence="12">
    <location>
        <begin position="33"/>
        <end position="52"/>
    </location>
</feature>
<dbReference type="EC" id="3.4.24.-" evidence="12"/>
<dbReference type="InterPro" id="IPR022919">
    <property type="entry name" value="Pept_M48_protease_HtpX"/>
</dbReference>
<keyword evidence="6 12" id="KW-0479">Metal-binding</keyword>
<dbReference type="Gene3D" id="3.30.2010.10">
    <property type="entry name" value="Metalloproteases ('zincins'), catalytic domain"/>
    <property type="match status" value="1"/>
</dbReference>
<feature type="binding site" evidence="12">
    <location>
        <position position="140"/>
    </location>
    <ligand>
        <name>Zn(2+)</name>
        <dbReference type="ChEBI" id="CHEBI:29105"/>
        <note>catalytic</note>
    </ligand>
</feature>
<keyword evidence="3 12" id="KW-1003">Cell membrane</keyword>
<dbReference type="PANTHER" id="PTHR43221:SF1">
    <property type="entry name" value="PROTEASE HTPX"/>
    <property type="match status" value="1"/>
</dbReference>
<dbReference type="RefSeq" id="WP_338177201.1">
    <property type="nucleotide sequence ID" value="NZ_JAEKNQ010000021.1"/>
</dbReference>
<organism evidence="14 15">
    <name type="scientific">Candidatus Dormiibacter inghamiae</name>
    <dbReference type="NCBI Taxonomy" id="3127013"/>
    <lineage>
        <taxon>Bacteria</taxon>
        <taxon>Bacillati</taxon>
        <taxon>Candidatus Dormiibacterota</taxon>
        <taxon>Candidatus Dormibacteria</taxon>
        <taxon>Candidatus Dormibacterales</taxon>
        <taxon>Candidatus Dormibacteraceae</taxon>
        <taxon>Candidatus Dormiibacter</taxon>
    </lineage>
</organism>
<sequence>MNWFKTFLWMIVLSVILVIAGSALGYATGLGAGLGLALGLGIALITNGIAYFKGDQLALHAAQAREVTPFDAPDLHRLADRLAQQYAVPKPRVYLSPDPTPNAFATGRNPHHASICVNDGLLRILDGEELYGVLAHEFAHVRNRDILISSVVAVMAAAITFIASLLQWQAFGFGGRDQQDRGAFGLIGVLALAILGPIAALLIQLAISRSREYEADHTGAEVSGQPLALASALRKLERSSQTYASPVAKPAYAHLYIVNPLSGRSLSGMFSTHPPLDDRIQRLERMAGARR</sequence>
<dbReference type="InterPro" id="IPR001915">
    <property type="entry name" value="Peptidase_M48"/>
</dbReference>
<evidence type="ECO:0000256" key="10">
    <source>
        <dbReference type="ARBA" id="ARBA00023049"/>
    </source>
</evidence>
<gene>
    <name evidence="12" type="primary">htpX</name>
    <name evidence="14" type="ORF">JF888_05280</name>
</gene>
<feature type="domain" description="Peptidase M48" evidence="13">
    <location>
        <begin position="72"/>
        <end position="286"/>
    </location>
</feature>
<dbReference type="GO" id="GO:0008270">
    <property type="term" value="F:zinc ion binding"/>
    <property type="evidence" value="ECO:0007669"/>
    <property type="project" value="UniProtKB-UniRule"/>
</dbReference>
<evidence type="ECO:0000256" key="7">
    <source>
        <dbReference type="ARBA" id="ARBA00022801"/>
    </source>
</evidence>
<evidence type="ECO:0000256" key="12">
    <source>
        <dbReference type="HAMAP-Rule" id="MF_00188"/>
    </source>
</evidence>
<evidence type="ECO:0000256" key="6">
    <source>
        <dbReference type="ARBA" id="ARBA00022723"/>
    </source>
</evidence>
<evidence type="ECO:0000256" key="3">
    <source>
        <dbReference type="ARBA" id="ARBA00022475"/>
    </source>
</evidence>
<comment type="similarity">
    <text evidence="2 12">Belongs to the peptidase M48B family.</text>
</comment>
<feature type="transmembrane region" description="Helical" evidence="12">
    <location>
        <begin position="7"/>
        <end position="27"/>
    </location>
</feature>
<comment type="cofactor">
    <cofactor evidence="12">
        <name>Zn(2+)</name>
        <dbReference type="ChEBI" id="CHEBI:29105"/>
    </cofactor>
    <text evidence="12">Binds 1 zinc ion per subunit.</text>
</comment>
<feature type="binding site" evidence="12">
    <location>
        <position position="212"/>
    </location>
    <ligand>
        <name>Zn(2+)</name>
        <dbReference type="ChEBI" id="CHEBI:29105"/>
        <note>catalytic</note>
    </ligand>
</feature>
<evidence type="ECO:0000256" key="1">
    <source>
        <dbReference type="ARBA" id="ARBA00004651"/>
    </source>
</evidence>
<comment type="caution">
    <text evidence="14">The sequence shown here is derived from an EMBL/GenBank/DDBJ whole genome shotgun (WGS) entry which is preliminary data.</text>
</comment>
<proteinExistence type="inferred from homology"/>
<evidence type="ECO:0000256" key="11">
    <source>
        <dbReference type="ARBA" id="ARBA00023136"/>
    </source>
</evidence>
<protein>
    <recommendedName>
        <fullName evidence="12">Protease HtpX homolog</fullName>
        <ecNumber evidence="12">3.4.24.-</ecNumber>
    </recommendedName>
</protein>
<comment type="subcellular location">
    <subcellularLocation>
        <location evidence="1 12">Cell membrane</location>
        <topology evidence="1 12">Multi-pass membrane protein</topology>
    </subcellularLocation>
</comment>
<dbReference type="GO" id="GO:0006508">
    <property type="term" value="P:proteolysis"/>
    <property type="evidence" value="ECO:0007669"/>
    <property type="project" value="UniProtKB-KW"/>
</dbReference>
<dbReference type="HAMAP" id="MF_00188">
    <property type="entry name" value="Pept_M48_protease_HtpX"/>
    <property type="match status" value="1"/>
</dbReference>
<dbReference type="PANTHER" id="PTHR43221">
    <property type="entry name" value="PROTEASE HTPX"/>
    <property type="match status" value="1"/>
</dbReference>
<dbReference type="Proteomes" id="UP000620075">
    <property type="component" value="Unassembled WGS sequence"/>
</dbReference>
<feature type="active site" evidence="12">
    <location>
        <position position="137"/>
    </location>
</feature>
<keyword evidence="8 12" id="KW-0862">Zinc</keyword>
<dbReference type="CDD" id="cd07336">
    <property type="entry name" value="M48B_HtpX_like"/>
    <property type="match status" value="1"/>
</dbReference>
<evidence type="ECO:0000256" key="9">
    <source>
        <dbReference type="ARBA" id="ARBA00022989"/>
    </source>
</evidence>
<name>A0A934KD42_9BACT</name>
<reference evidence="14 15" key="1">
    <citation type="submission" date="2020-10" db="EMBL/GenBank/DDBJ databases">
        <title>Ca. Dormibacterota MAGs.</title>
        <authorList>
            <person name="Montgomery K."/>
        </authorList>
    </citation>
    <scope>NUCLEOTIDE SEQUENCE [LARGE SCALE GENOMIC DNA]</scope>
    <source>
        <strain evidence="14">SC8811_S16_3</strain>
    </source>
</reference>
<evidence type="ECO:0000313" key="14">
    <source>
        <dbReference type="EMBL" id="MBJ7602590.1"/>
    </source>
</evidence>
<keyword evidence="7 12" id="KW-0378">Hydrolase</keyword>
<feature type="binding site" evidence="12">
    <location>
        <position position="136"/>
    </location>
    <ligand>
        <name>Zn(2+)</name>
        <dbReference type="ChEBI" id="CHEBI:29105"/>
        <note>catalytic</note>
    </ligand>
</feature>
<keyword evidence="4 12" id="KW-0645">Protease</keyword>
<evidence type="ECO:0000256" key="5">
    <source>
        <dbReference type="ARBA" id="ARBA00022692"/>
    </source>
</evidence>
<dbReference type="EMBL" id="JAEKNQ010000021">
    <property type="protein sequence ID" value="MBJ7602590.1"/>
    <property type="molecule type" value="Genomic_DNA"/>
</dbReference>
<dbReference type="AlphaFoldDB" id="A0A934KD42"/>
<dbReference type="Pfam" id="PF01435">
    <property type="entry name" value="Peptidase_M48"/>
    <property type="match status" value="1"/>
</dbReference>
<evidence type="ECO:0000313" key="15">
    <source>
        <dbReference type="Proteomes" id="UP000620075"/>
    </source>
</evidence>